<comment type="caution">
    <text evidence="3">The sequence shown here is derived from an EMBL/GenBank/DDBJ whole genome shotgun (WGS) entry which is preliminary data.</text>
</comment>
<dbReference type="Pfam" id="PF00795">
    <property type="entry name" value="CN_hydrolase"/>
    <property type="match status" value="1"/>
</dbReference>
<accession>A0A1X2GN82</accession>
<gene>
    <name evidence="3" type="ORF">DM01DRAFT_1382106</name>
</gene>
<comment type="similarity">
    <text evidence="1">Belongs to the carbon-nitrogen hydrolase superfamily. Nitrilase family.</text>
</comment>
<name>A0A1X2GN82_9FUNG</name>
<reference evidence="3 4" key="1">
    <citation type="submission" date="2016-07" db="EMBL/GenBank/DDBJ databases">
        <title>Pervasive Adenine N6-methylation of Active Genes in Fungi.</title>
        <authorList>
            <consortium name="DOE Joint Genome Institute"/>
            <person name="Mondo S.J."/>
            <person name="Dannebaum R.O."/>
            <person name="Kuo R.C."/>
            <person name="Labutti K."/>
            <person name="Haridas S."/>
            <person name="Kuo A."/>
            <person name="Salamov A."/>
            <person name="Ahrendt S.R."/>
            <person name="Lipzen A."/>
            <person name="Sullivan W."/>
            <person name="Andreopoulos W.B."/>
            <person name="Clum A."/>
            <person name="Lindquist E."/>
            <person name="Daum C."/>
            <person name="Ramamoorthy G.K."/>
            <person name="Gryganskyi A."/>
            <person name="Culley D."/>
            <person name="Magnuson J.K."/>
            <person name="James T.Y."/>
            <person name="O'Malley M.A."/>
            <person name="Stajich J.E."/>
            <person name="Spatafora J.W."/>
            <person name="Visel A."/>
            <person name="Grigoriev I.V."/>
        </authorList>
    </citation>
    <scope>NUCLEOTIDE SEQUENCE [LARGE SCALE GENOMIC DNA]</scope>
    <source>
        <strain evidence="3 4">NRRL 3301</strain>
    </source>
</reference>
<dbReference type="Proteomes" id="UP000242146">
    <property type="component" value="Unassembled WGS sequence"/>
</dbReference>
<dbReference type="AlphaFoldDB" id="A0A1X2GN82"/>
<evidence type="ECO:0000313" key="3">
    <source>
        <dbReference type="EMBL" id="ORX57586.1"/>
    </source>
</evidence>
<evidence type="ECO:0000313" key="4">
    <source>
        <dbReference type="Proteomes" id="UP000242146"/>
    </source>
</evidence>
<dbReference type="SUPFAM" id="SSF56317">
    <property type="entry name" value="Carbon-nitrogen hydrolase"/>
    <property type="match status" value="1"/>
</dbReference>
<dbReference type="InterPro" id="IPR003010">
    <property type="entry name" value="C-N_Hydrolase"/>
</dbReference>
<dbReference type="EMBL" id="MCGT01000008">
    <property type="protein sequence ID" value="ORX57586.1"/>
    <property type="molecule type" value="Genomic_DNA"/>
</dbReference>
<dbReference type="Gene3D" id="3.60.110.10">
    <property type="entry name" value="Carbon-nitrogen hydrolase"/>
    <property type="match status" value="1"/>
</dbReference>
<evidence type="ECO:0000256" key="1">
    <source>
        <dbReference type="ARBA" id="ARBA00008129"/>
    </source>
</evidence>
<dbReference type="CDD" id="cd07564">
    <property type="entry name" value="nitrilases_CHs"/>
    <property type="match status" value="1"/>
</dbReference>
<feature type="domain" description="CN hydrolase" evidence="2">
    <location>
        <begin position="6"/>
        <end position="275"/>
    </location>
</feature>
<organism evidence="3 4">
    <name type="scientific">Hesseltinella vesiculosa</name>
    <dbReference type="NCBI Taxonomy" id="101127"/>
    <lineage>
        <taxon>Eukaryota</taxon>
        <taxon>Fungi</taxon>
        <taxon>Fungi incertae sedis</taxon>
        <taxon>Mucoromycota</taxon>
        <taxon>Mucoromycotina</taxon>
        <taxon>Mucoromycetes</taxon>
        <taxon>Mucorales</taxon>
        <taxon>Cunninghamellaceae</taxon>
        <taxon>Hesseltinella</taxon>
    </lineage>
</organism>
<dbReference type="STRING" id="101127.A0A1X2GN82"/>
<proteinExistence type="inferred from homology"/>
<sequence length="313" mass="34832">MSDSKYRVAVAQVGTPKFDLEATLAKLENYVDQAHKQQARLILFPEAFIGGYPRKSTFGSVMGMRSPEGRVEFTNYHKGAILVPGPVTDRLAKIAKEKDIFLVVGVIEREELTGTLYCSAIHVDPDHGYIGKHRKVMPTAMERMCWGFGDGSTLPVVQNRNGHRIAATICWENYMPLLRSYLYSKGVQIYCAPTVDHRPVWQSTMQHIALEGRCFVLSACQFTRQKDYPDGHAAHQADSDALESEGGSVIIDPLGNVLAGPLRDEEGLLVADLDMDSIIGAKLDLDPVGHYSRSDIFQLLVNEKPNTFLHEQQ</sequence>
<protein>
    <submittedName>
        <fullName evidence="3">Nitrilase</fullName>
    </submittedName>
</protein>
<dbReference type="PANTHER" id="PTHR46044:SF1">
    <property type="entry name" value="CN HYDROLASE DOMAIN-CONTAINING PROTEIN"/>
    <property type="match status" value="1"/>
</dbReference>
<keyword evidence="4" id="KW-1185">Reference proteome</keyword>
<dbReference type="GO" id="GO:0003824">
    <property type="term" value="F:catalytic activity"/>
    <property type="evidence" value="ECO:0007669"/>
    <property type="project" value="InterPro"/>
</dbReference>
<evidence type="ECO:0000259" key="2">
    <source>
        <dbReference type="PROSITE" id="PS50263"/>
    </source>
</evidence>
<dbReference type="OrthoDB" id="10250282at2759"/>
<dbReference type="InterPro" id="IPR036526">
    <property type="entry name" value="C-N_Hydrolase_sf"/>
</dbReference>
<dbReference type="PROSITE" id="PS50263">
    <property type="entry name" value="CN_HYDROLASE"/>
    <property type="match status" value="1"/>
</dbReference>
<dbReference type="InterPro" id="IPR044149">
    <property type="entry name" value="Nitrilases_CHs"/>
</dbReference>
<dbReference type="PANTHER" id="PTHR46044">
    <property type="entry name" value="NITRILASE"/>
    <property type="match status" value="1"/>
</dbReference>